<dbReference type="Proteomes" id="UP001501822">
    <property type="component" value="Unassembled WGS sequence"/>
</dbReference>
<gene>
    <name evidence="1" type="ORF">GCM10010151_26020</name>
</gene>
<sequence length="82" mass="8561">MQGNPSLLDITYSTLLNSESDESAGRLCAAVLGAGAAVGRREAQKVYVKVGVRSDTYVEIAPGPVEGRARGDVRLSGQPATR</sequence>
<reference evidence="1 2" key="1">
    <citation type="journal article" date="2019" name="Int. J. Syst. Evol. Microbiol.">
        <title>The Global Catalogue of Microorganisms (GCM) 10K type strain sequencing project: providing services to taxonomists for standard genome sequencing and annotation.</title>
        <authorList>
            <consortium name="The Broad Institute Genomics Platform"/>
            <consortium name="The Broad Institute Genome Sequencing Center for Infectious Disease"/>
            <person name="Wu L."/>
            <person name="Ma J."/>
        </authorList>
    </citation>
    <scope>NUCLEOTIDE SEQUENCE [LARGE SCALE GENOMIC DNA]</scope>
    <source>
        <strain evidence="1 2">JCM 3146</strain>
    </source>
</reference>
<accession>A0ABN0WEW6</accession>
<keyword evidence="2" id="KW-1185">Reference proteome</keyword>
<evidence type="ECO:0000313" key="2">
    <source>
        <dbReference type="Proteomes" id="UP001501822"/>
    </source>
</evidence>
<organism evidence="1 2">
    <name type="scientific">Actinoallomurus spadix</name>
    <dbReference type="NCBI Taxonomy" id="79912"/>
    <lineage>
        <taxon>Bacteria</taxon>
        <taxon>Bacillati</taxon>
        <taxon>Actinomycetota</taxon>
        <taxon>Actinomycetes</taxon>
        <taxon>Streptosporangiales</taxon>
        <taxon>Thermomonosporaceae</taxon>
        <taxon>Actinoallomurus</taxon>
    </lineage>
</organism>
<proteinExistence type="predicted"/>
<dbReference type="EMBL" id="BAAABM010000016">
    <property type="protein sequence ID" value="GAA0335137.1"/>
    <property type="molecule type" value="Genomic_DNA"/>
</dbReference>
<evidence type="ECO:0000313" key="1">
    <source>
        <dbReference type="EMBL" id="GAA0335137.1"/>
    </source>
</evidence>
<name>A0ABN0WEW6_9ACTN</name>
<comment type="caution">
    <text evidence="1">The sequence shown here is derived from an EMBL/GenBank/DDBJ whole genome shotgun (WGS) entry which is preliminary data.</text>
</comment>
<protein>
    <submittedName>
        <fullName evidence="1">Uncharacterized protein</fullName>
    </submittedName>
</protein>